<keyword evidence="9" id="KW-1185">Reference proteome</keyword>
<feature type="transmembrane region" description="Helical" evidence="6">
    <location>
        <begin position="73"/>
        <end position="99"/>
    </location>
</feature>
<organism evidence="8 9">
    <name type="scientific">Halogeometricum rufum</name>
    <dbReference type="NCBI Taxonomy" id="553469"/>
    <lineage>
        <taxon>Archaea</taxon>
        <taxon>Methanobacteriati</taxon>
        <taxon>Methanobacteriota</taxon>
        <taxon>Stenosarchaea group</taxon>
        <taxon>Halobacteria</taxon>
        <taxon>Halobacteriales</taxon>
        <taxon>Haloferacaceae</taxon>
        <taxon>Halogeometricum</taxon>
    </lineage>
</organism>
<dbReference type="GO" id="GO:0005886">
    <property type="term" value="C:plasma membrane"/>
    <property type="evidence" value="ECO:0007669"/>
    <property type="project" value="UniProtKB-SubCell"/>
</dbReference>
<dbReference type="NCBIfam" id="NF009160">
    <property type="entry name" value="PRK12505.1"/>
    <property type="match status" value="1"/>
</dbReference>
<dbReference type="PANTHER" id="PTHR33932">
    <property type="entry name" value="NA(+)/H(+) ANTIPORTER SUBUNIT B"/>
    <property type="match status" value="1"/>
</dbReference>
<dbReference type="Pfam" id="PF04039">
    <property type="entry name" value="MnhB"/>
    <property type="match status" value="1"/>
</dbReference>
<accession>A0A1I6IKX2</accession>
<feature type="transmembrane region" description="Helical" evidence="6">
    <location>
        <begin position="119"/>
        <end position="138"/>
    </location>
</feature>
<keyword evidence="4 6" id="KW-1133">Transmembrane helix</keyword>
<dbReference type="InterPro" id="IPR007182">
    <property type="entry name" value="MnhB"/>
</dbReference>
<dbReference type="STRING" id="553469.SAMN04487947_3415"/>
<name>A0A1I6IKX2_9EURY</name>
<reference evidence="9" key="1">
    <citation type="submission" date="2016-10" db="EMBL/GenBank/DDBJ databases">
        <authorList>
            <person name="Varghese N."/>
            <person name="Submissions S."/>
        </authorList>
    </citation>
    <scope>NUCLEOTIDE SEQUENCE [LARGE SCALE GENOMIC DNA]</scope>
    <source>
        <strain evidence="9">CGMCC 1.7736</strain>
    </source>
</reference>
<evidence type="ECO:0000313" key="9">
    <source>
        <dbReference type="Proteomes" id="UP000198531"/>
    </source>
</evidence>
<evidence type="ECO:0000256" key="3">
    <source>
        <dbReference type="ARBA" id="ARBA00022692"/>
    </source>
</evidence>
<dbReference type="EMBL" id="FOYT01000003">
    <property type="protein sequence ID" value="SFR67358.1"/>
    <property type="molecule type" value="Genomic_DNA"/>
</dbReference>
<evidence type="ECO:0000256" key="4">
    <source>
        <dbReference type="ARBA" id="ARBA00022989"/>
    </source>
</evidence>
<dbReference type="InterPro" id="IPR050622">
    <property type="entry name" value="CPA3_antiporter_subunitB"/>
</dbReference>
<feature type="domain" description="Na+/H+ antiporter MnhB subunit-related protein" evidence="7">
    <location>
        <begin position="11"/>
        <end position="130"/>
    </location>
</feature>
<evidence type="ECO:0000259" key="7">
    <source>
        <dbReference type="Pfam" id="PF04039"/>
    </source>
</evidence>
<dbReference type="RefSeq" id="WP_089809833.1">
    <property type="nucleotide sequence ID" value="NZ_FOYT01000003.1"/>
</dbReference>
<keyword evidence="5 6" id="KW-0472">Membrane</keyword>
<evidence type="ECO:0000256" key="2">
    <source>
        <dbReference type="ARBA" id="ARBA00022475"/>
    </source>
</evidence>
<dbReference type="AlphaFoldDB" id="A0A1I6IKX2"/>
<feature type="transmembrane region" description="Helical" evidence="6">
    <location>
        <begin position="40"/>
        <end position="61"/>
    </location>
</feature>
<evidence type="ECO:0000256" key="6">
    <source>
        <dbReference type="SAM" id="Phobius"/>
    </source>
</evidence>
<proteinExistence type="predicted"/>
<dbReference type="Proteomes" id="UP000198531">
    <property type="component" value="Unassembled WGS sequence"/>
</dbReference>
<evidence type="ECO:0000256" key="1">
    <source>
        <dbReference type="ARBA" id="ARBA00004651"/>
    </source>
</evidence>
<feature type="transmembrane region" description="Helical" evidence="6">
    <location>
        <begin position="12"/>
        <end position="34"/>
    </location>
</feature>
<protein>
    <submittedName>
        <fullName evidence="8">Multicomponent Na+:H+ antiporter subunit B</fullName>
    </submittedName>
</protein>
<evidence type="ECO:0000313" key="8">
    <source>
        <dbReference type="EMBL" id="SFR67358.1"/>
    </source>
</evidence>
<keyword evidence="2" id="KW-1003">Cell membrane</keyword>
<gene>
    <name evidence="8" type="ORF">SAMN04487947_3415</name>
</gene>
<evidence type="ECO:0000256" key="5">
    <source>
        <dbReference type="ARBA" id="ARBA00023136"/>
    </source>
</evidence>
<dbReference type="PANTHER" id="PTHR33932:SF4">
    <property type="entry name" value="NA(+)_H(+) ANTIPORTER SUBUNIT B"/>
    <property type="match status" value="1"/>
</dbReference>
<dbReference type="OrthoDB" id="19265at2157"/>
<sequence length="145" mass="14732">MSPPSRVESTVVTTTVRLLSPFVLTFALFTLFHGTSSVGGGFQGGVVAAAVVVSFAFAFGVQETAAWLSPRTLLALVAAGPLVFGVVSMAGLVFGGAFMQFDVLPIPKPSVYATEAIELGIGATVGAVVSVLFVRLAADPAGGER</sequence>
<comment type="subcellular location">
    <subcellularLocation>
        <location evidence="1">Cell membrane</location>
        <topology evidence="1">Multi-pass membrane protein</topology>
    </subcellularLocation>
</comment>
<keyword evidence="3 6" id="KW-0812">Transmembrane</keyword>